<evidence type="ECO:0000256" key="1">
    <source>
        <dbReference type="ARBA" id="ARBA00022603"/>
    </source>
</evidence>
<dbReference type="GO" id="GO:0015995">
    <property type="term" value="P:chlorophyll biosynthetic process"/>
    <property type="evidence" value="ECO:0007669"/>
    <property type="project" value="InterPro"/>
</dbReference>
<evidence type="ECO:0000313" key="7">
    <source>
        <dbReference type="Proteomes" id="UP001085076"/>
    </source>
</evidence>
<dbReference type="EMBL" id="JAGGNH010000009">
    <property type="protein sequence ID" value="KAJ0964088.1"/>
    <property type="molecule type" value="Genomic_DNA"/>
</dbReference>
<protein>
    <recommendedName>
        <fullName evidence="5">Magnesium-protoporphyrin IX methyltransferase C-terminal domain-containing protein</fullName>
    </recommendedName>
</protein>
<feature type="compositionally biased region" description="Basic residues" evidence="4">
    <location>
        <begin position="17"/>
        <end position="30"/>
    </location>
</feature>
<sequence length="315" mass="34058">MAFAAVLSSASPATTTSHRHASPLHSRRRSSFKTLALPPLPATVADLSLDSPAAAIAVLGGGSIAALAAALSLSDPERRRQQQASEVGGDDKEVVREYFNTTGFDRWRKIYSDATEGVNKVQLDIRLGHSKTVDNTIAMLKDDGPLAGVTICDAGCGTGSLSIPLAREGAVVTATDISAAMVDEARRRALEELSEAQIPKFDVSDLEGLQGKWDTVVCLDVLIHYPQDKADGMIAHLASLAERRLLLSFAPKTFYYDLLKRIGELFPGPSKATRAYLHAERDVERALRKVGWKINKKGLISTQFYFSKLIEAIPA</sequence>
<evidence type="ECO:0000256" key="3">
    <source>
        <dbReference type="ARBA" id="ARBA00022691"/>
    </source>
</evidence>
<evidence type="ECO:0000256" key="2">
    <source>
        <dbReference type="ARBA" id="ARBA00022679"/>
    </source>
</evidence>
<dbReference type="GO" id="GO:0032259">
    <property type="term" value="P:methylation"/>
    <property type="evidence" value="ECO:0007669"/>
    <property type="project" value="UniProtKB-KW"/>
</dbReference>
<dbReference type="AlphaFoldDB" id="A0A9D5C0V2"/>
<reference evidence="6" key="1">
    <citation type="submission" date="2021-03" db="EMBL/GenBank/DDBJ databases">
        <authorList>
            <person name="Li Z."/>
            <person name="Yang C."/>
        </authorList>
    </citation>
    <scope>NUCLEOTIDE SEQUENCE</scope>
    <source>
        <strain evidence="6">Dzin_1.0</strain>
        <tissue evidence="6">Leaf</tissue>
    </source>
</reference>
<dbReference type="Pfam" id="PF07109">
    <property type="entry name" value="Mg-por_mtran_C"/>
    <property type="match status" value="1"/>
</dbReference>
<evidence type="ECO:0000256" key="4">
    <source>
        <dbReference type="SAM" id="MobiDB-lite"/>
    </source>
</evidence>
<dbReference type="OrthoDB" id="66144at2759"/>
<gene>
    <name evidence="6" type="ORF">J5N97_029210</name>
</gene>
<dbReference type="PANTHER" id="PTHR43464:SF19">
    <property type="entry name" value="UBIQUINONE BIOSYNTHESIS O-METHYLTRANSFERASE, MITOCHONDRIAL"/>
    <property type="match status" value="1"/>
</dbReference>
<keyword evidence="2" id="KW-0808">Transferase</keyword>
<keyword evidence="3" id="KW-0949">S-adenosyl-L-methionine</keyword>
<dbReference type="CDD" id="cd02440">
    <property type="entry name" value="AdoMet_MTases"/>
    <property type="match status" value="1"/>
</dbReference>
<dbReference type="SUPFAM" id="SSF53335">
    <property type="entry name" value="S-adenosyl-L-methionine-dependent methyltransferases"/>
    <property type="match status" value="1"/>
</dbReference>
<dbReference type="InterPro" id="IPR010940">
    <property type="entry name" value="Mg_prot_MeTrfase_C"/>
</dbReference>
<dbReference type="Proteomes" id="UP001085076">
    <property type="component" value="Miscellaneous, Linkage group lg09"/>
</dbReference>
<keyword evidence="1" id="KW-0489">Methyltransferase</keyword>
<comment type="caution">
    <text evidence="6">The sequence shown here is derived from an EMBL/GenBank/DDBJ whole genome shotgun (WGS) entry which is preliminary data.</text>
</comment>
<reference evidence="6" key="2">
    <citation type="journal article" date="2022" name="Hortic Res">
        <title>The genome of Dioscorea zingiberensis sheds light on the biosynthesis, origin and evolution of the medicinally important diosgenin saponins.</title>
        <authorList>
            <person name="Li Y."/>
            <person name="Tan C."/>
            <person name="Li Z."/>
            <person name="Guo J."/>
            <person name="Li S."/>
            <person name="Chen X."/>
            <person name="Wang C."/>
            <person name="Dai X."/>
            <person name="Yang H."/>
            <person name="Song W."/>
            <person name="Hou L."/>
            <person name="Xu J."/>
            <person name="Tong Z."/>
            <person name="Xu A."/>
            <person name="Yuan X."/>
            <person name="Wang W."/>
            <person name="Yang Q."/>
            <person name="Chen L."/>
            <person name="Sun Z."/>
            <person name="Wang K."/>
            <person name="Pan B."/>
            <person name="Chen J."/>
            <person name="Bao Y."/>
            <person name="Liu F."/>
            <person name="Qi X."/>
            <person name="Gang D.R."/>
            <person name="Wen J."/>
            <person name="Li J."/>
        </authorList>
    </citation>
    <scope>NUCLEOTIDE SEQUENCE</scope>
    <source>
        <strain evidence="6">Dzin_1.0</strain>
    </source>
</reference>
<dbReference type="GO" id="GO:0046406">
    <property type="term" value="F:magnesium protoporphyrin IX methyltransferase activity"/>
    <property type="evidence" value="ECO:0007669"/>
    <property type="project" value="InterPro"/>
</dbReference>
<evidence type="ECO:0000313" key="6">
    <source>
        <dbReference type="EMBL" id="KAJ0964088.1"/>
    </source>
</evidence>
<dbReference type="PROSITE" id="PS51556">
    <property type="entry name" value="SAM_MT_MG_PIX"/>
    <property type="match status" value="1"/>
</dbReference>
<organism evidence="6 7">
    <name type="scientific">Dioscorea zingiberensis</name>
    <dbReference type="NCBI Taxonomy" id="325984"/>
    <lineage>
        <taxon>Eukaryota</taxon>
        <taxon>Viridiplantae</taxon>
        <taxon>Streptophyta</taxon>
        <taxon>Embryophyta</taxon>
        <taxon>Tracheophyta</taxon>
        <taxon>Spermatophyta</taxon>
        <taxon>Magnoliopsida</taxon>
        <taxon>Liliopsida</taxon>
        <taxon>Dioscoreales</taxon>
        <taxon>Dioscoreaceae</taxon>
        <taxon>Dioscorea</taxon>
    </lineage>
</organism>
<dbReference type="NCBIfam" id="TIGR02021">
    <property type="entry name" value="BchM-ChlM"/>
    <property type="match status" value="1"/>
</dbReference>
<name>A0A9D5C0V2_9LILI</name>
<dbReference type="Gene3D" id="3.40.50.150">
    <property type="entry name" value="Vaccinia Virus protein VP39"/>
    <property type="match status" value="1"/>
</dbReference>
<feature type="domain" description="Magnesium-protoporphyrin IX methyltransferase C-terminal" evidence="5">
    <location>
        <begin position="218"/>
        <end position="313"/>
    </location>
</feature>
<dbReference type="InterPro" id="IPR010251">
    <property type="entry name" value="Mg_prot_MeTrfase"/>
</dbReference>
<proteinExistence type="predicted"/>
<dbReference type="PANTHER" id="PTHR43464">
    <property type="entry name" value="METHYLTRANSFERASE"/>
    <property type="match status" value="1"/>
</dbReference>
<dbReference type="InterPro" id="IPR029063">
    <property type="entry name" value="SAM-dependent_MTases_sf"/>
</dbReference>
<evidence type="ECO:0000259" key="5">
    <source>
        <dbReference type="Pfam" id="PF07109"/>
    </source>
</evidence>
<accession>A0A9D5C0V2</accession>
<keyword evidence="7" id="KW-1185">Reference proteome</keyword>
<feature type="region of interest" description="Disordered" evidence="4">
    <location>
        <begin position="7"/>
        <end position="30"/>
    </location>
</feature>